<name>A0A4S4KSG8_9APHY</name>
<reference evidence="4 5" key="1">
    <citation type="submission" date="2019-02" db="EMBL/GenBank/DDBJ databases">
        <title>Genome sequencing of the rare red list fungi Phlebia centrifuga.</title>
        <authorList>
            <person name="Buettner E."/>
            <person name="Kellner H."/>
        </authorList>
    </citation>
    <scope>NUCLEOTIDE SEQUENCE [LARGE SCALE GENOMIC DNA]</scope>
    <source>
        <strain evidence="4 5">DSM 108282</strain>
    </source>
</reference>
<organism evidence="4 5">
    <name type="scientific">Hermanssonia centrifuga</name>
    <dbReference type="NCBI Taxonomy" id="98765"/>
    <lineage>
        <taxon>Eukaryota</taxon>
        <taxon>Fungi</taxon>
        <taxon>Dikarya</taxon>
        <taxon>Basidiomycota</taxon>
        <taxon>Agaricomycotina</taxon>
        <taxon>Agaricomycetes</taxon>
        <taxon>Polyporales</taxon>
        <taxon>Meruliaceae</taxon>
        <taxon>Hermanssonia</taxon>
    </lineage>
</organism>
<dbReference type="AlphaFoldDB" id="A0A4S4KSG8"/>
<dbReference type="GO" id="GO:0006360">
    <property type="term" value="P:transcription by RNA polymerase I"/>
    <property type="evidence" value="ECO:0007669"/>
    <property type="project" value="TreeGrafter"/>
</dbReference>
<feature type="compositionally biased region" description="Low complexity" evidence="3">
    <location>
        <begin position="304"/>
        <end position="323"/>
    </location>
</feature>
<dbReference type="Proteomes" id="UP000309038">
    <property type="component" value="Unassembled WGS sequence"/>
</dbReference>
<evidence type="ECO:0000256" key="3">
    <source>
        <dbReference type="SAM" id="MobiDB-lite"/>
    </source>
</evidence>
<feature type="compositionally biased region" description="Basic and acidic residues" evidence="3">
    <location>
        <begin position="26"/>
        <end position="94"/>
    </location>
</feature>
<comment type="similarity">
    <text evidence="1">Belongs to the SPT2 family.</text>
</comment>
<dbReference type="SMART" id="SM00784">
    <property type="entry name" value="SPT2"/>
    <property type="match status" value="1"/>
</dbReference>
<evidence type="ECO:0000313" key="4">
    <source>
        <dbReference type="EMBL" id="THH01602.1"/>
    </source>
</evidence>
<proteinExistence type="inferred from homology"/>
<feature type="compositionally biased region" description="Basic and acidic residues" evidence="3">
    <location>
        <begin position="131"/>
        <end position="142"/>
    </location>
</feature>
<feature type="region of interest" description="Disordered" evidence="3">
    <location>
        <begin position="1"/>
        <end position="197"/>
    </location>
</feature>
<dbReference type="EMBL" id="SGPJ01000020">
    <property type="protein sequence ID" value="THH01602.1"/>
    <property type="molecule type" value="Genomic_DNA"/>
</dbReference>
<evidence type="ECO:0000256" key="1">
    <source>
        <dbReference type="ARBA" id="ARBA00006461"/>
    </source>
</evidence>
<evidence type="ECO:0000313" key="5">
    <source>
        <dbReference type="Proteomes" id="UP000309038"/>
    </source>
</evidence>
<keyword evidence="2" id="KW-0175">Coiled coil</keyword>
<feature type="region of interest" description="Disordered" evidence="3">
    <location>
        <begin position="460"/>
        <end position="490"/>
    </location>
</feature>
<dbReference type="GO" id="GO:0006334">
    <property type="term" value="P:nucleosome assembly"/>
    <property type="evidence" value="ECO:0007669"/>
    <property type="project" value="TreeGrafter"/>
</dbReference>
<feature type="compositionally biased region" description="Low complexity" evidence="3">
    <location>
        <begin position="254"/>
        <end position="269"/>
    </location>
</feature>
<feature type="compositionally biased region" description="Low complexity" evidence="3">
    <location>
        <begin position="1"/>
        <end position="12"/>
    </location>
</feature>
<dbReference type="GO" id="GO:0042393">
    <property type="term" value="F:histone binding"/>
    <property type="evidence" value="ECO:0007669"/>
    <property type="project" value="TreeGrafter"/>
</dbReference>
<feature type="region of interest" description="Disordered" evidence="3">
    <location>
        <begin position="217"/>
        <end position="412"/>
    </location>
</feature>
<dbReference type="GO" id="GO:0005730">
    <property type="term" value="C:nucleolus"/>
    <property type="evidence" value="ECO:0007669"/>
    <property type="project" value="TreeGrafter"/>
</dbReference>
<dbReference type="InterPro" id="IPR013256">
    <property type="entry name" value="Chromatin_SPT2"/>
</dbReference>
<dbReference type="GO" id="GO:0003677">
    <property type="term" value="F:DNA binding"/>
    <property type="evidence" value="ECO:0007669"/>
    <property type="project" value="TreeGrafter"/>
</dbReference>
<dbReference type="Pfam" id="PF08243">
    <property type="entry name" value="SPT2"/>
    <property type="match status" value="1"/>
</dbReference>
<accession>A0A4S4KSG8</accession>
<gene>
    <name evidence="4" type="ORF">EW026_g1125</name>
</gene>
<comment type="caution">
    <text evidence="4">The sequence shown here is derived from an EMBL/GenBank/DDBJ whole genome shotgun (WGS) entry which is preliminary data.</text>
</comment>
<evidence type="ECO:0000256" key="2">
    <source>
        <dbReference type="ARBA" id="ARBA00023054"/>
    </source>
</evidence>
<evidence type="ECO:0008006" key="6">
    <source>
        <dbReference type="Google" id="ProtNLM"/>
    </source>
</evidence>
<feature type="compositionally biased region" description="Low complexity" evidence="3">
    <location>
        <begin position="364"/>
        <end position="385"/>
    </location>
</feature>
<sequence>MSSFAALMALSATQTRQSEALVKSQMAEKQRKEAEKRKQQEERERKEKEMEAKMRLKILDDQKREQERQKKFEAERQAKELALKKKEDEQRDALRYGPKRSKSEYPSSNHASREKRKSSSDDEGAGGAALTREEKRQQRLQRELNYGLGAGRRSTQGAYRKAGRRLPGGAVDIAATDGASSSNAYRSVKDRLAHEPNGLIKLNVNKRDTRTIDEITQDLARHKASKVLSGDQAKTFDNWFGKSKQSGTQTGDQSRASSIFSSRSNSPVSTKPPEPKPISSKPAARATKSLSGTPPAPSRQHSQPKPSTSTYVSSSRTPVTTVSKGTGISVKAMSKPFDKLHINGSSSKIATGKAPMKSTSSLNKSASAPRTSTAPSRPSTAASSAPKKRPRSPSLSDSPPPPKRRSAPPANSISAEIWKMFGKDRNAYVGRDVLSDEEDMEADAMDLEHEELYSARLARKEDELALEEERRHEEEKRRRKKERDSRERRG</sequence>
<keyword evidence="5" id="KW-1185">Reference proteome</keyword>
<dbReference type="PANTHER" id="PTHR22691:SF8">
    <property type="entry name" value="PROTEIN SPT2 HOMOLOG"/>
    <property type="match status" value="1"/>
</dbReference>
<dbReference type="PANTHER" id="PTHR22691">
    <property type="entry name" value="YEAST SPT2-RELATED"/>
    <property type="match status" value="1"/>
</dbReference>
<protein>
    <recommendedName>
        <fullName evidence="6">SPT2 chromatin protein</fullName>
    </recommendedName>
</protein>
<feature type="compositionally biased region" description="Polar residues" evidence="3">
    <location>
        <begin position="243"/>
        <end position="253"/>
    </location>
</feature>